<evidence type="ECO:0000256" key="2">
    <source>
        <dbReference type="ARBA" id="ARBA00010617"/>
    </source>
</evidence>
<dbReference type="AlphaFoldDB" id="A0A8H5UNT2"/>
<dbReference type="GO" id="GO:0020037">
    <property type="term" value="F:heme binding"/>
    <property type="evidence" value="ECO:0007669"/>
    <property type="project" value="InterPro"/>
</dbReference>
<evidence type="ECO:0000256" key="7">
    <source>
        <dbReference type="ARBA" id="ARBA00023033"/>
    </source>
</evidence>
<keyword evidence="5" id="KW-0560">Oxidoreductase</keyword>
<dbReference type="InterPro" id="IPR050121">
    <property type="entry name" value="Cytochrome_P450_monoxygenase"/>
</dbReference>
<evidence type="ECO:0000256" key="5">
    <source>
        <dbReference type="ARBA" id="ARBA00023002"/>
    </source>
</evidence>
<sequence length="537" mass="60659">MEGLIGRTSGLLGLAPTSLHAALLAFGAGLASQLTFCRNEPTITDFLLALTALVITNGIYYTTIGLYRAFFHPLRNYPGPFLPRLTKWAWFMRYRTGRYHRWVYSMGQKYGDVVRLGPRDIVFFNPEDAALVNGPHSKLSKGTHADGSPWAAAHSVTFVKDTVEHRYRRRIWDQGFTTAALASYEPRIAHLLEEMVSKFQERDGAEINMTDWASFYSFDAMGDLGFGNDFNMVATGTTHPYREFLHKAFKMRSMWMTMPWCKYAVAYLPVDADIKAKAKQFTKFSNDRFDARRAQGQTRPDIFSHLLKQDVESGGKLTEAELREEARAIILAGSDTTAFALAMIFFNLVEHPELYTRVQEEVDALNAKGPFKGTTLGPEQIPLVIGAINETLRVFPPAPEPTQRTNGPTPTTINGQYIPPYTNCYVCPWALHRDDRYFSQPNDFIPERWVEALRPPKFNHNPKAFIPFGSGLYNCAGRALAALEMRQLLCTILYRFTFERGPHYNREAILDSLSSNGSMEVGPIHLVVRARKPAEGN</sequence>
<dbReference type="PANTHER" id="PTHR24305">
    <property type="entry name" value="CYTOCHROME P450"/>
    <property type="match status" value="1"/>
</dbReference>
<protein>
    <submittedName>
        <fullName evidence="10">Cytochrome P450 monooxygenase</fullName>
    </submittedName>
</protein>
<reference evidence="10 11" key="1">
    <citation type="submission" date="2020-05" db="EMBL/GenBank/DDBJ databases">
        <title>Identification and distribution of gene clusters putatively required for synthesis of sphingolipid metabolism inhibitors in phylogenetically diverse species of the filamentous fungus Fusarium.</title>
        <authorList>
            <person name="Kim H.-S."/>
            <person name="Busman M."/>
            <person name="Brown D.W."/>
            <person name="Divon H."/>
            <person name="Uhlig S."/>
            <person name="Proctor R.H."/>
        </authorList>
    </citation>
    <scope>NUCLEOTIDE SEQUENCE [LARGE SCALE GENOMIC DNA]</scope>
    <source>
        <strain evidence="10 11">NRRL 26131</strain>
    </source>
</reference>
<evidence type="ECO:0000256" key="1">
    <source>
        <dbReference type="ARBA" id="ARBA00001971"/>
    </source>
</evidence>
<evidence type="ECO:0000256" key="6">
    <source>
        <dbReference type="ARBA" id="ARBA00023004"/>
    </source>
</evidence>
<comment type="caution">
    <text evidence="10">The sequence shown here is derived from an EMBL/GenBank/DDBJ whole genome shotgun (WGS) entry which is preliminary data.</text>
</comment>
<dbReference type="InterPro" id="IPR002401">
    <property type="entry name" value="Cyt_P450_E_grp-I"/>
</dbReference>
<keyword evidence="6 8" id="KW-0408">Iron</keyword>
<keyword evidence="9" id="KW-1133">Transmembrane helix</keyword>
<accession>A0A8H5UNT2</accession>
<keyword evidence="4 8" id="KW-0479">Metal-binding</keyword>
<keyword evidence="9" id="KW-0472">Membrane</keyword>
<name>A0A8H5UNT2_9HYPO</name>
<comment type="similarity">
    <text evidence="2">Belongs to the cytochrome P450 family.</text>
</comment>
<keyword evidence="7 10" id="KW-0503">Monooxygenase</keyword>
<organism evidence="10 11">
    <name type="scientific">Fusarium globosum</name>
    <dbReference type="NCBI Taxonomy" id="78864"/>
    <lineage>
        <taxon>Eukaryota</taxon>
        <taxon>Fungi</taxon>
        <taxon>Dikarya</taxon>
        <taxon>Ascomycota</taxon>
        <taxon>Pezizomycotina</taxon>
        <taxon>Sordariomycetes</taxon>
        <taxon>Hypocreomycetidae</taxon>
        <taxon>Hypocreales</taxon>
        <taxon>Nectriaceae</taxon>
        <taxon>Fusarium</taxon>
        <taxon>Fusarium fujikuroi species complex</taxon>
    </lineage>
</organism>
<evidence type="ECO:0000313" key="10">
    <source>
        <dbReference type="EMBL" id="KAF5690764.1"/>
    </source>
</evidence>
<keyword evidence="3 8" id="KW-0349">Heme</keyword>
<dbReference type="InterPro" id="IPR001128">
    <property type="entry name" value="Cyt_P450"/>
</dbReference>
<dbReference type="InterPro" id="IPR036396">
    <property type="entry name" value="Cyt_P450_sf"/>
</dbReference>
<keyword evidence="11" id="KW-1185">Reference proteome</keyword>
<dbReference type="GO" id="GO:0005506">
    <property type="term" value="F:iron ion binding"/>
    <property type="evidence" value="ECO:0007669"/>
    <property type="project" value="InterPro"/>
</dbReference>
<evidence type="ECO:0000256" key="9">
    <source>
        <dbReference type="SAM" id="Phobius"/>
    </source>
</evidence>
<gene>
    <name evidence="10" type="ORF">FGLOB1_14629</name>
</gene>
<dbReference type="Proteomes" id="UP000532311">
    <property type="component" value="Unassembled WGS sequence"/>
</dbReference>
<dbReference type="PANTHER" id="PTHR24305:SF187">
    <property type="entry name" value="P450, PUTATIVE (EUROFUNG)-RELATED"/>
    <property type="match status" value="1"/>
</dbReference>
<dbReference type="PRINTS" id="PR00463">
    <property type="entry name" value="EP450I"/>
</dbReference>
<dbReference type="Pfam" id="PF00067">
    <property type="entry name" value="p450"/>
    <property type="match status" value="1"/>
</dbReference>
<dbReference type="GO" id="GO:0016705">
    <property type="term" value="F:oxidoreductase activity, acting on paired donors, with incorporation or reduction of molecular oxygen"/>
    <property type="evidence" value="ECO:0007669"/>
    <property type="project" value="InterPro"/>
</dbReference>
<comment type="cofactor">
    <cofactor evidence="1 8">
        <name>heme</name>
        <dbReference type="ChEBI" id="CHEBI:30413"/>
    </cofactor>
</comment>
<dbReference type="PRINTS" id="PR00385">
    <property type="entry name" value="P450"/>
</dbReference>
<evidence type="ECO:0000256" key="3">
    <source>
        <dbReference type="ARBA" id="ARBA00022617"/>
    </source>
</evidence>
<keyword evidence="9" id="KW-0812">Transmembrane</keyword>
<feature type="transmembrane region" description="Helical" evidence="9">
    <location>
        <begin position="47"/>
        <end position="67"/>
    </location>
</feature>
<dbReference type="GO" id="GO:0004497">
    <property type="term" value="F:monooxygenase activity"/>
    <property type="evidence" value="ECO:0007669"/>
    <property type="project" value="UniProtKB-KW"/>
</dbReference>
<evidence type="ECO:0000313" key="11">
    <source>
        <dbReference type="Proteomes" id="UP000532311"/>
    </source>
</evidence>
<dbReference type="Gene3D" id="1.10.630.10">
    <property type="entry name" value="Cytochrome P450"/>
    <property type="match status" value="1"/>
</dbReference>
<feature type="binding site" description="axial binding residue" evidence="8">
    <location>
        <position position="475"/>
    </location>
    <ligand>
        <name>heme</name>
        <dbReference type="ChEBI" id="CHEBI:30413"/>
    </ligand>
    <ligandPart>
        <name>Fe</name>
        <dbReference type="ChEBI" id="CHEBI:18248"/>
    </ligandPart>
</feature>
<proteinExistence type="inferred from homology"/>
<dbReference type="SUPFAM" id="SSF48264">
    <property type="entry name" value="Cytochrome P450"/>
    <property type="match status" value="1"/>
</dbReference>
<dbReference type="EMBL" id="JAAQPF010001257">
    <property type="protein sequence ID" value="KAF5690764.1"/>
    <property type="molecule type" value="Genomic_DNA"/>
</dbReference>
<evidence type="ECO:0000256" key="4">
    <source>
        <dbReference type="ARBA" id="ARBA00022723"/>
    </source>
</evidence>
<evidence type="ECO:0000256" key="8">
    <source>
        <dbReference type="PIRSR" id="PIRSR602401-1"/>
    </source>
</evidence>